<sequence>MRKLKTIEMHRMTVSDFKQSDKMPLIVMLDDVRSLHNVGSVFRSGDAFRIEAVWLCGITATPPMPEIHKTALGAEDSVDWRYFDNATDAVDELHAMGYQVCAVEQCEGSTMLQDFVPDIGKHKGFAVIMGNEVKGVHQEVVDKSDCCLEIPQFGTKHSLNVSVTAGMVIWEFAKRLML</sequence>
<dbReference type="GO" id="GO:0006396">
    <property type="term" value="P:RNA processing"/>
    <property type="evidence" value="ECO:0007669"/>
    <property type="project" value="InterPro"/>
</dbReference>
<evidence type="ECO:0000256" key="1">
    <source>
        <dbReference type="ARBA" id="ARBA00022603"/>
    </source>
</evidence>
<dbReference type="Pfam" id="PF00588">
    <property type="entry name" value="SpoU_methylase"/>
    <property type="match status" value="1"/>
</dbReference>
<protein>
    <submittedName>
        <fullName evidence="4">RNA methyltransferase</fullName>
    </submittedName>
</protein>
<keyword evidence="2 4" id="KW-0808">Transferase</keyword>
<dbReference type="GO" id="GO:0005829">
    <property type="term" value="C:cytosol"/>
    <property type="evidence" value="ECO:0007669"/>
    <property type="project" value="TreeGrafter"/>
</dbReference>
<dbReference type="Gene3D" id="3.40.1280.10">
    <property type="match status" value="1"/>
</dbReference>
<dbReference type="GO" id="GO:0003723">
    <property type="term" value="F:RNA binding"/>
    <property type="evidence" value="ECO:0007669"/>
    <property type="project" value="InterPro"/>
</dbReference>
<feature type="domain" description="tRNA/rRNA methyltransferase SpoU type" evidence="3">
    <location>
        <begin position="25"/>
        <end position="169"/>
    </location>
</feature>
<comment type="caution">
    <text evidence="4">The sequence shown here is derived from an EMBL/GenBank/DDBJ whole genome shotgun (WGS) entry which is preliminary data.</text>
</comment>
<reference evidence="4 5" key="1">
    <citation type="submission" date="2015-01" db="EMBL/GenBank/DDBJ databases">
        <title>Comparative genomics of non-oral Prevotella species.</title>
        <authorList>
            <person name="Accetto T."/>
            <person name="Nograsek B."/>
            <person name="Avgustin G."/>
        </authorList>
    </citation>
    <scope>NUCLEOTIDE SEQUENCE [LARGE SCALE GENOMIC DNA]</scope>
    <source>
        <strain evidence="4 5">P5-119</strain>
    </source>
</reference>
<dbReference type="InterPro" id="IPR004441">
    <property type="entry name" value="rRNA_MeTrfase_TrmH"/>
</dbReference>
<evidence type="ECO:0000313" key="4">
    <source>
        <dbReference type="EMBL" id="KIP63602.1"/>
    </source>
</evidence>
<dbReference type="CDD" id="cd18097">
    <property type="entry name" value="SpoU-like"/>
    <property type="match status" value="1"/>
</dbReference>
<dbReference type="GO" id="GO:0008173">
    <property type="term" value="F:RNA methyltransferase activity"/>
    <property type="evidence" value="ECO:0007669"/>
    <property type="project" value="InterPro"/>
</dbReference>
<dbReference type="Proteomes" id="UP000032046">
    <property type="component" value="Unassembled WGS sequence"/>
</dbReference>
<dbReference type="GeneID" id="93484803"/>
<dbReference type="OrthoDB" id="9795352at2"/>
<gene>
    <name evidence="4" type="ORF">ST44_03305</name>
</gene>
<name>A0A0D0HEG8_9BACT</name>
<dbReference type="EMBL" id="JXQK01000040">
    <property type="protein sequence ID" value="KIP63602.1"/>
    <property type="molecule type" value="Genomic_DNA"/>
</dbReference>
<dbReference type="InterPro" id="IPR029028">
    <property type="entry name" value="Alpha/beta_knot_MTases"/>
</dbReference>
<evidence type="ECO:0000259" key="3">
    <source>
        <dbReference type="Pfam" id="PF00588"/>
    </source>
</evidence>
<dbReference type="InterPro" id="IPR029026">
    <property type="entry name" value="tRNA_m1G_MTases_N"/>
</dbReference>
<proteinExistence type="predicted"/>
<keyword evidence="1 4" id="KW-0489">Methyltransferase</keyword>
<evidence type="ECO:0000256" key="2">
    <source>
        <dbReference type="ARBA" id="ARBA00022679"/>
    </source>
</evidence>
<organism evidence="4 5">
    <name type="scientific">Prevotella pectinovora</name>
    <dbReference type="NCBI Taxonomy" id="1602169"/>
    <lineage>
        <taxon>Bacteria</taxon>
        <taxon>Pseudomonadati</taxon>
        <taxon>Bacteroidota</taxon>
        <taxon>Bacteroidia</taxon>
        <taxon>Bacteroidales</taxon>
        <taxon>Prevotellaceae</taxon>
        <taxon>Prevotella</taxon>
    </lineage>
</organism>
<accession>A0A0D0HEG8</accession>
<dbReference type="GO" id="GO:0032259">
    <property type="term" value="P:methylation"/>
    <property type="evidence" value="ECO:0007669"/>
    <property type="project" value="UniProtKB-KW"/>
</dbReference>
<dbReference type="PANTHER" id="PTHR46429">
    <property type="entry name" value="23S RRNA (GUANOSINE-2'-O-)-METHYLTRANSFERASE RLMB"/>
    <property type="match status" value="1"/>
</dbReference>
<keyword evidence="5" id="KW-1185">Reference proteome</keyword>
<dbReference type="RefSeq" id="WP_042518078.1">
    <property type="nucleotide sequence ID" value="NZ_JAXESS010000036.1"/>
</dbReference>
<dbReference type="STRING" id="1602171.ST44_03305"/>
<dbReference type="AlphaFoldDB" id="A0A0D0HEG8"/>
<evidence type="ECO:0000313" key="5">
    <source>
        <dbReference type="Proteomes" id="UP000032046"/>
    </source>
</evidence>
<dbReference type="InterPro" id="IPR001537">
    <property type="entry name" value="SpoU_MeTrfase"/>
</dbReference>
<dbReference type="SUPFAM" id="SSF75217">
    <property type="entry name" value="alpha/beta knot"/>
    <property type="match status" value="1"/>
</dbReference>
<dbReference type="PANTHER" id="PTHR46429:SF1">
    <property type="entry name" value="23S RRNA (GUANOSINE-2'-O-)-METHYLTRANSFERASE RLMB"/>
    <property type="match status" value="1"/>
</dbReference>